<proteinExistence type="predicted"/>
<dbReference type="EMBL" id="JADKCH010000001">
    <property type="protein sequence ID" value="MBK8571413.1"/>
    <property type="molecule type" value="Genomic_DNA"/>
</dbReference>
<dbReference type="EC" id="2.3.3.13" evidence="2"/>
<comment type="pathway">
    <text evidence="1">Amino-acid biosynthesis; L-leucine biosynthesis; L-leucine from 3-methyl-2-oxobutanoate: step 1/4.</text>
</comment>
<comment type="caution">
    <text evidence="8">The sequence shown here is derived from an EMBL/GenBank/DDBJ whole genome shotgun (WGS) entry which is preliminary data.</text>
</comment>
<dbReference type="Proteomes" id="UP000709959">
    <property type="component" value="Unassembled WGS sequence"/>
</dbReference>
<evidence type="ECO:0000256" key="2">
    <source>
        <dbReference type="ARBA" id="ARBA00012973"/>
    </source>
</evidence>
<dbReference type="InterPro" id="IPR002034">
    <property type="entry name" value="AIPM/Hcit_synth_CS"/>
</dbReference>
<dbReference type="AlphaFoldDB" id="A0A936K4V2"/>
<name>A0A936K4V2_9BACT</name>
<evidence type="ECO:0000256" key="5">
    <source>
        <dbReference type="ARBA" id="ARBA00023211"/>
    </source>
</evidence>
<reference evidence="8 9" key="1">
    <citation type="submission" date="2020-10" db="EMBL/GenBank/DDBJ databases">
        <title>Connecting structure to function with the recovery of over 1000 high-quality activated sludge metagenome-assembled genomes encoding full-length rRNA genes using long-read sequencing.</title>
        <authorList>
            <person name="Singleton C.M."/>
            <person name="Petriglieri F."/>
            <person name="Kristensen J.M."/>
            <person name="Kirkegaard R.H."/>
            <person name="Michaelsen T.Y."/>
            <person name="Andersen M.H."/>
            <person name="Karst S.M."/>
            <person name="Dueholm M.S."/>
            <person name="Nielsen P.H."/>
            <person name="Albertsen M."/>
        </authorList>
    </citation>
    <scope>NUCLEOTIDE SEQUENCE [LARGE SCALE GENOMIC DNA]</scope>
    <source>
        <strain evidence="8">OdNE_18-Q3-R46-58_MAXAC.008</strain>
    </source>
</reference>
<sequence length="400" mass="43243">MTLDELINDWNGLPAKGDRIPLLNDETLRDGLQSPSVRDPDIAAKRDLTHRLARLGVDAINLGMPSAGPKALAAVRALVVEIRDHRLPLSPNVAVRTLEADLAQVAEIQQRAGMPLEAGAFLGSSPIRMDVEGWDLDFLVGAARKAIAFCRRHEVPVMMVTEDSTRARPDVLRAIYGAALDEGAQSICLSDTCGHATPDGVRRLVRFIKDEVVKDRSVRIDWHGHNDRGLGVANAIAAFEAGADRLHGSILGIGERCGNVAMDQLMINLHLMGFPKGDLTDLPALAGRVAELCDVEIPANYPVLGRDAFRTGTGVHAAAIVKALHRGDVRLADAVYSGVPAALVGRRQEIEIGPLAGHSNVVYWLEMNGYDPSPERVDRILKTAKNSPRILSETEIRAVL</sequence>
<dbReference type="PANTHER" id="PTHR10277:SF9">
    <property type="entry name" value="2-ISOPROPYLMALATE SYNTHASE 1, CHLOROPLASTIC-RELATED"/>
    <property type="match status" value="1"/>
</dbReference>
<dbReference type="GO" id="GO:0009098">
    <property type="term" value="P:L-leucine biosynthetic process"/>
    <property type="evidence" value="ECO:0007669"/>
    <property type="project" value="TreeGrafter"/>
</dbReference>
<dbReference type="InterPro" id="IPR013785">
    <property type="entry name" value="Aldolase_TIM"/>
</dbReference>
<accession>A0A936K4V2</accession>
<feature type="domain" description="Pyruvate carboxyltransferase" evidence="7">
    <location>
        <begin position="21"/>
        <end position="286"/>
    </location>
</feature>
<evidence type="ECO:0000313" key="9">
    <source>
        <dbReference type="Proteomes" id="UP000709959"/>
    </source>
</evidence>
<dbReference type="InterPro" id="IPR050073">
    <property type="entry name" value="2-IPM_HCS-like"/>
</dbReference>
<keyword evidence="4" id="KW-0808">Transferase</keyword>
<keyword evidence="5" id="KW-0464">Manganese</keyword>
<dbReference type="GO" id="GO:0003852">
    <property type="term" value="F:2-isopropylmalate synthase activity"/>
    <property type="evidence" value="ECO:0007669"/>
    <property type="project" value="UniProtKB-EC"/>
</dbReference>
<dbReference type="PROSITE" id="PS50991">
    <property type="entry name" value="PYR_CT"/>
    <property type="match status" value="1"/>
</dbReference>
<evidence type="ECO:0000259" key="7">
    <source>
        <dbReference type="PROSITE" id="PS50991"/>
    </source>
</evidence>
<organism evidence="8 9">
    <name type="scientific">Candidatus Geothrix odensensis</name>
    <dbReference type="NCBI Taxonomy" id="2954440"/>
    <lineage>
        <taxon>Bacteria</taxon>
        <taxon>Pseudomonadati</taxon>
        <taxon>Acidobacteriota</taxon>
        <taxon>Holophagae</taxon>
        <taxon>Holophagales</taxon>
        <taxon>Holophagaceae</taxon>
        <taxon>Geothrix</taxon>
    </lineage>
</organism>
<dbReference type="SUPFAM" id="SSF51569">
    <property type="entry name" value="Aldolase"/>
    <property type="match status" value="1"/>
</dbReference>
<dbReference type="Gene3D" id="3.20.20.70">
    <property type="entry name" value="Aldolase class I"/>
    <property type="match status" value="1"/>
</dbReference>
<dbReference type="PROSITE" id="PS00816">
    <property type="entry name" value="AIPM_HOMOCIT_SYNTH_2"/>
    <property type="match status" value="1"/>
</dbReference>
<evidence type="ECO:0000256" key="3">
    <source>
        <dbReference type="ARBA" id="ARBA00022605"/>
    </source>
</evidence>
<evidence type="ECO:0000313" key="8">
    <source>
        <dbReference type="EMBL" id="MBK8571413.1"/>
    </source>
</evidence>
<keyword evidence="6" id="KW-0100">Branched-chain amino acid biosynthesis</keyword>
<protein>
    <recommendedName>
        <fullName evidence="2">2-isopropylmalate synthase</fullName>
        <ecNumber evidence="2">2.3.3.13</ecNumber>
    </recommendedName>
</protein>
<evidence type="ECO:0000256" key="4">
    <source>
        <dbReference type="ARBA" id="ARBA00022679"/>
    </source>
</evidence>
<dbReference type="Pfam" id="PF00682">
    <property type="entry name" value="HMGL-like"/>
    <property type="match status" value="1"/>
</dbReference>
<gene>
    <name evidence="8" type="ORF">IPN91_01990</name>
</gene>
<keyword evidence="3" id="KW-0028">Amino-acid biosynthesis</keyword>
<evidence type="ECO:0000256" key="1">
    <source>
        <dbReference type="ARBA" id="ARBA00004689"/>
    </source>
</evidence>
<dbReference type="CDD" id="cd03174">
    <property type="entry name" value="DRE_TIM_metallolyase"/>
    <property type="match status" value="1"/>
</dbReference>
<dbReference type="InterPro" id="IPR000891">
    <property type="entry name" value="PYR_CT"/>
</dbReference>
<evidence type="ECO:0000256" key="6">
    <source>
        <dbReference type="ARBA" id="ARBA00023304"/>
    </source>
</evidence>
<dbReference type="PANTHER" id="PTHR10277">
    <property type="entry name" value="HOMOCITRATE SYNTHASE-RELATED"/>
    <property type="match status" value="1"/>
</dbReference>